<evidence type="ECO:0000313" key="7">
    <source>
        <dbReference type="EMBL" id="CAE0537602.1"/>
    </source>
</evidence>
<protein>
    <recommendedName>
        <fullName evidence="6">Golgi apparatus membrane protein TVP23 homolog</fullName>
    </recommendedName>
</protein>
<accession>A0A7S3W5D6</accession>
<organism evidence="7">
    <name type="scientific">Strombidinopsis acuminata</name>
    <dbReference type="NCBI Taxonomy" id="141414"/>
    <lineage>
        <taxon>Eukaryota</taxon>
        <taxon>Sar</taxon>
        <taxon>Alveolata</taxon>
        <taxon>Ciliophora</taxon>
        <taxon>Intramacronucleata</taxon>
        <taxon>Spirotrichea</taxon>
        <taxon>Choreotrichia</taxon>
        <taxon>Choreotrichida</taxon>
        <taxon>Strombidinopsidae</taxon>
        <taxon>Strombidinopsis</taxon>
    </lineage>
</organism>
<dbReference type="AlphaFoldDB" id="A0A7S3W5D6"/>
<feature type="transmembrane region" description="Helical" evidence="6">
    <location>
        <begin position="132"/>
        <end position="149"/>
    </location>
</feature>
<reference evidence="7" key="1">
    <citation type="submission" date="2021-01" db="EMBL/GenBank/DDBJ databases">
        <authorList>
            <person name="Corre E."/>
            <person name="Pelletier E."/>
            <person name="Niang G."/>
            <person name="Scheremetjew M."/>
            <person name="Finn R."/>
            <person name="Kale V."/>
            <person name="Holt S."/>
            <person name="Cochrane G."/>
            <person name="Meng A."/>
            <person name="Brown T."/>
            <person name="Cohen L."/>
        </authorList>
    </citation>
    <scope>NUCLEOTIDE SEQUENCE</scope>
    <source>
        <strain evidence="7">SPMC142</strain>
    </source>
</reference>
<dbReference type="EMBL" id="HBIQ01024760">
    <property type="protein sequence ID" value="CAE0537602.1"/>
    <property type="molecule type" value="Transcribed_RNA"/>
</dbReference>
<evidence type="ECO:0000256" key="4">
    <source>
        <dbReference type="ARBA" id="ARBA00022989"/>
    </source>
</evidence>
<dbReference type="GO" id="GO:0016192">
    <property type="term" value="P:vesicle-mediated transport"/>
    <property type="evidence" value="ECO:0007669"/>
    <property type="project" value="TreeGrafter"/>
</dbReference>
<keyword evidence="4 6" id="KW-1133">Transmembrane helix</keyword>
<dbReference type="Pfam" id="PF05832">
    <property type="entry name" value="DUF846"/>
    <property type="match status" value="1"/>
</dbReference>
<dbReference type="PANTHER" id="PTHR13019">
    <property type="entry name" value="GOLGI APPARATUS MEMBRANE PROTEIN TVP23"/>
    <property type="match status" value="1"/>
</dbReference>
<evidence type="ECO:0000256" key="1">
    <source>
        <dbReference type="ARBA" id="ARBA00004141"/>
    </source>
</evidence>
<evidence type="ECO:0000256" key="3">
    <source>
        <dbReference type="ARBA" id="ARBA00022692"/>
    </source>
</evidence>
<sequence length="192" mass="21286">MASAGMPESRPPQRKVCAAHVGFKAAALLLYIFSGLFFSSEYVVTFVAVVLLSALDLWTVKNVTGRLLVGLRWWNEIDAEGVSHWRFESFEEQRFVHPTDSNVFWLTLFTAPAIWLLLAIGCMLTIKVQWLLLTVVALGMNGINVVGYIKCKKDARKKLQALGGSMAQEYGGRLLARGMQMWSKSAATRSAG</sequence>
<comment type="similarity">
    <text evidence="2 6">Belongs to the TVP23 family.</text>
</comment>
<dbReference type="GO" id="GO:0000139">
    <property type="term" value="C:Golgi membrane"/>
    <property type="evidence" value="ECO:0007669"/>
    <property type="project" value="TreeGrafter"/>
</dbReference>
<evidence type="ECO:0000256" key="6">
    <source>
        <dbReference type="RuleBase" id="RU361206"/>
    </source>
</evidence>
<keyword evidence="3 6" id="KW-0812">Transmembrane</keyword>
<feature type="transmembrane region" description="Helical" evidence="6">
    <location>
        <begin position="103"/>
        <end position="126"/>
    </location>
</feature>
<comment type="subcellular location">
    <subcellularLocation>
        <location evidence="1 6">Membrane</location>
        <topology evidence="1 6">Multi-pass membrane protein</topology>
    </subcellularLocation>
</comment>
<evidence type="ECO:0000256" key="5">
    <source>
        <dbReference type="ARBA" id="ARBA00023136"/>
    </source>
</evidence>
<dbReference type="GO" id="GO:0009306">
    <property type="term" value="P:protein secretion"/>
    <property type="evidence" value="ECO:0007669"/>
    <property type="project" value="TreeGrafter"/>
</dbReference>
<dbReference type="PANTHER" id="PTHR13019:SF7">
    <property type="entry name" value="GOLGI APPARATUS MEMBRANE PROTEIN TVP23"/>
    <property type="match status" value="1"/>
</dbReference>
<keyword evidence="5 6" id="KW-0472">Membrane</keyword>
<dbReference type="InterPro" id="IPR008564">
    <property type="entry name" value="TVP23-like"/>
</dbReference>
<gene>
    <name evidence="7" type="ORF">SACU0126_LOCUS8127</name>
</gene>
<proteinExistence type="inferred from homology"/>
<name>A0A7S3W5D6_9SPIT</name>
<evidence type="ECO:0000256" key="2">
    <source>
        <dbReference type="ARBA" id="ARBA00005467"/>
    </source>
</evidence>